<feature type="domain" description="CusB-like beta-barrel" evidence="3">
    <location>
        <begin position="209"/>
        <end position="283"/>
    </location>
</feature>
<dbReference type="InterPro" id="IPR058637">
    <property type="entry name" value="YknX-like_C"/>
</dbReference>
<name>A0A845MHN0_9PROT</name>
<dbReference type="FunFam" id="2.40.30.170:FF:000010">
    <property type="entry name" value="Efflux RND transporter periplasmic adaptor subunit"/>
    <property type="match status" value="1"/>
</dbReference>
<dbReference type="AlphaFoldDB" id="A0A845MHN0"/>
<comment type="caution">
    <text evidence="5">The sequence shown here is derived from an EMBL/GenBank/DDBJ whole genome shotgun (WGS) entry which is preliminary data.</text>
</comment>
<accession>A0A845MHN0</accession>
<dbReference type="Pfam" id="PF25989">
    <property type="entry name" value="YknX_C"/>
    <property type="match status" value="1"/>
</dbReference>
<dbReference type="Gene3D" id="1.10.287.470">
    <property type="entry name" value="Helix hairpin bin"/>
    <property type="match status" value="1"/>
</dbReference>
<sequence length="363" mass="38505">MRRSVYRGLLVILIFAVAGGAYHIINKNGVFSAVEQSANASSTPKERIHTVEAVSVTVDTVLETISAVGTLMANESVVVSPEIAGRIAKLPFVEGDSIKKGDVLVKLDDDILQADLRKAVSDLTLAESNRERAMTLAKQGTGTLRAKDEAIAAFDVAQANVALSKSRLAKATITSPLTGKVGIRSVSAGVYVSPGDRIVEVAEIDPIKVDFRVPELALPNLQVGQSIKVTVDAFPGRNFDGEIFVIDPIIDANGRAIRLQAHIPNKDGTLLPGLFARVQIVTEKRDMATLIPEAAVFANGQSRFVYRMVDGRAVQTEITLGLRRPGMVEVVDGLPADAVVVTAGHQKIRDGSLITIANGGTGA</sequence>
<dbReference type="PANTHER" id="PTHR30469">
    <property type="entry name" value="MULTIDRUG RESISTANCE PROTEIN MDTA"/>
    <property type="match status" value="1"/>
</dbReference>
<evidence type="ECO:0000313" key="5">
    <source>
        <dbReference type="EMBL" id="MZR22524.1"/>
    </source>
</evidence>
<feature type="domain" description="YknX-like C-terminal permuted SH3-like" evidence="4">
    <location>
        <begin position="290"/>
        <end position="355"/>
    </location>
</feature>
<dbReference type="RefSeq" id="WP_161338992.1">
    <property type="nucleotide sequence ID" value="NZ_JBHSDG010000004.1"/>
</dbReference>
<dbReference type="NCBIfam" id="TIGR01730">
    <property type="entry name" value="RND_mfp"/>
    <property type="match status" value="1"/>
</dbReference>
<dbReference type="InterPro" id="IPR006143">
    <property type="entry name" value="RND_pump_MFP"/>
</dbReference>
<dbReference type="SUPFAM" id="SSF111369">
    <property type="entry name" value="HlyD-like secretion proteins"/>
    <property type="match status" value="1"/>
</dbReference>
<evidence type="ECO:0000256" key="1">
    <source>
        <dbReference type="ARBA" id="ARBA00009477"/>
    </source>
</evidence>
<dbReference type="Pfam" id="PF25954">
    <property type="entry name" value="Beta-barrel_RND_2"/>
    <property type="match status" value="1"/>
</dbReference>
<comment type="similarity">
    <text evidence="1">Belongs to the membrane fusion protein (MFP) (TC 8.A.1) family.</text>
</comment>
<dbReference type="PANTHER" id="PTHR30469:SF11">
    <property type="entry name" value="BLL4320 PROTEIN"/>
    <property type="match status" value="1"/>
</dbReference>
<dbReference type="EMBL" id="WTVA01000004">
    <property type="protein sequence ID" value="MZR22524.1"/>
    <property type="molecule type" value="Genomic_DNA"/>
</dbReference>
<organism evidence="5 6">
    <name type="scientific">Sneathiella chungangensis</name>
    <dbReference type="NCBI Taxonomy" id="1418234"/>
    <lineage>
        <taxon>Bacteria</taxon>
        <taxon>Pseudomonadati</taxon>
        <taxon>Pseudomonadota</taxon>
        <taxon>Alphaproteobacteria</taxon>
        <taxon>Sneathiellales</taxon>
        <taxon>Sneathiellaceae</taxon>
        <taxon>Sneathiella</taxon>
    </lineage>
</organism>
<dbReference type="GO" id="GO:0015562">
    <property type="term" value="F:efflux transmembrane transporter activity"/>
    <property type="evidence" value="ECO:0007669"/>
    <property type="project" value="TreeGrafter"/>
</dbReference>
<dbReference type="InterPro" id="IPR058792">
    <property type="entry name" value="Beta-barrel_RND_2"/>
</dbReference>
<evidence type="ECO:0000259" key="3">
    <source>
        <dbReference type="Pfam" id="PF25954"/>
    </source>
</evidence>
<protein>
    <submittedName>
        <fullName evidence="5">Efflux RND transporter periplasmic adaptor subunit</fullName>
    </submittedName>
</protein>
<feature type="domain" description="Multidrug resistance protein MdtA-like barrel-sandwich hybrid" evidence="2">
    <location>
        <begin position="76"/>
        <end position="197"/>
    </location>
</feature>
<dbReference type="Pfam" id="PF25917">
    <property type="entry name" value="BSH_RND"/>
    <property type="match status" value="1"/>
</dbReference>
<gene>
    <name evidence="5" type="ORF">GQF03_09280</name>
</gene>
<dbReference type="Gene3D" id="2.40.50.100">
    <property type="match status" value="1"/>
</dbReference>
<proteinExistence type="inferred from homology"/>
<evidence type="ECO:0000259" key="2">
    <source>
        <dbReference type="Pfam" id="PF25917"/>
    </source>
</evidence>
<dbReference type="Proteomes" id="UP000445696">
    <property type="component" value="Unassembled WGS sequence"/>
</dbReference>
<dbReference type="Gene3D" id="2.40.420.20">
    <property type="match status" value="1"/>
</dbReference>
<dbReference type="InterPro" id="IPR058625">
    <property type="entry name" value="MdtA-like_BSH"/>
</dbReference>
<evidence type="ECO:0000259" key="4">
    <source>
        <dbReference type="Pfam" id="PF25989"/>
    </source>
</evidence>
<dbReference type="OrthoDB" id="9811754at2"/>
<dbReference type="Gene3D" id="2.40.30.170">
    <property type="match status" value="1"/>
</dbReference>
<reference evidence="5 6" key="1">
    <citation type="journal article" date="2014" name="Int. J. Syst. Evol. Microbiol.">
        <title>Sneathiella chungangensis sp. nov., isolated from a marine sand, and emended description of the genus Sneathiella.</title>
        <authorList>
            <person name="Siamphan C."/>
            <person name="Kim H."/>
            <person name="Lee J.S."/>
            <person name="Kim W."/>
        </authorList>
    </citation>
    <scope>NUCLEOTIDE SEQUENCE [LARGE SCALE GENOMIC DNA]</scope>
    <source>
        <strain evidence="5 6">KCTC 32476</strain>
    </source>
</reference>
<evidence type="ECO:0000313" key="6">
    <source>
        <dbReference type="Proteomes" id="UP000445696"/>
    </source>
</evidence>
<dbReference type="GO" id="GO:1990281">
    <property type="term" value="C:efflux pump complex"/>
    <property type="evidence" value="ECO:0007669"/>
    <property type="project" value="TreeGrafter"/>
</dbReference>
<keyword evidence="6" id="KW-1185">Reference proteome</keyword>